<name>A0ACB7W5M5_DIOAL</name>
<protein>
    <submittedName>
        <fullName evidence="1">G patch domain-containing protein 1</fullName>
    </submittedName>
</protein>
<proteinExistence type="predicted"/>
<organism evidence="1 2">
    <name type="scientific">Dioscorea alata</name>
    <name type="common">Purple yam</name>
    <dbReference type="NCBI Taxonomy" id="55571"/>
    <lineage>
        <taxon>Eukaryota</taxon>
        <taxon>Viridiplantae</taxon>
        <taxon>Streptophyta</taxon>
        <taxon>Embryophyta</taxon>
        <taxon>Tracheophyta</taxon>
        <taxon>Spermatophyta</taxon>
        <taxon>Magnoliopsida</taxon>
        <taxon>Liliopsida</taxon>
        <taxon>Dioscoreales</taxon>
        <taxon>Dioscoreaceae</taxon>
        <taxon>Dioscorea</taxon>
    </lineage>
</organism>
<evidence type="ECO:0000313" key="2">
    <source>
        <dbReference type="Proteomes" id="UP000827976"/>
    </source>
</evidence>
<keyword evidence="2" id="KW-1185">Reference proteome</keyword>
<accession>A0ACB7W5M5</accession>
<dbReference type="EMBL" id="CM037015">
    <property type="protein sequence ID" value="KAH7682715.1"/>
    <property type="molecule type" value="Genomic_DNA"/>
</dbReference>
<comment type="caution">
    <text evidence="1">The sequence shown here is derived from an EMBL/GenBank/DDBJ whole genome shotgun (WGS) entry which is preliminary data.</text>
</comment>
<dbReference type="Proteomes" id="UP000827976">
    <property type="component" value="Chromosome 5"/>
</dbReference>
<sequence length="1012" mass="114037">MDGDEEDHVFYGTPIEREEDTSTRKRKAAADAGQLRSLPVWKQEVRDEEGRRRFHGAFTGGFSAGYYNTVGSKEGWTPQTFTSSRKSRAEFKQQSIYQFLDDDEIKDMGGHALETSTQFDTFGFTAAEYARKQAEKEQEKRPSAIPGPAPDDIVLPATDSIGMKLLQKMGWRRGHSIRETKADSLYDARREARKALIAFSSAAGEPDLAQIESSLSGNDELIERSNDGIYSSGSTPVYVLNPKQDVFGLGYDPFKHATEFRDRKELHEARRKDQDNRKGFPMRKNLFASNSGKYAPGFGIGALEELDVEDEDIYASGAALGYALEETEVEEKEPAKVTQNNNKLEYRKQGVISGFKVASNPDYNVERFHPPVIPQNFEPVHKFSSPPEPASKFAEALPQEVPPPEDSNLKLLIDGLATLVARCGKLFEDLSKEKNKSNPLFSFITGGNGHSYYLRKLWEEKQKHGDQQKQMDTKSMPSVPKLTAESRGRILGERPLEKSAESSSSVVPKEIIHLQSNLSDTFTKPASLQQAQPSESEKPFKSDPAKQKRFELFLKDKYQGGLRSTHSSGTDGMSETDRARERLDFEAAAEAIEKGKRNKQTNNQSVEQFLELARSGDLHFIPSLGTEKDQSSHDEEKTKIYPKREEFQWRPSPILCKRFDIIDPFMGKPPPLPRARSRMETLIFTTDSAKSVQPAKTEAAERDALRISQPKILEETKLNAEEADNELNLANVERPVDLYKAIFSDDSDDEGDFASPNNVDDQEKKAEGANMTLNRLVAGDFLESLGKELGLGVPSDTNDGPYKANLETGGDGNNNISSKNERSGLEHQSSNMLWENKEPAVSKSSSLEIVMGNVSSGAQHDMIDKRAFPLEGDVLGNTDSRRSNRSISSSGRTIYSDHQEGEDPSEEKDHRSNRHKIRSQHRRRSRSSDSDSSSDSRQRVHSRSKSDKRSSGGESRKHSKHHKHKRRRSRSRYSNHDDDRDRKDDHRRKDKRHRDGASDATYSKHDDYRKYR</sequence>
<gene>
    <name evidence="1" type="ORF">IHE45_05G139600</name>
</gene>
<evidence type="ECO:0000313" key="1">
    <source>
        <dbReference type="EMBL" id="KAH7682715.1"/>
    </source>
</evidence>
<reference evidence="2" key="1">
    <citation type="journal article" date="2022" name="Nat. Commun.">
        <title>Chromosome evolution and the genetic basis of agronomically important traits in greater yam.</title>
        <authorList>
            <person name="Bredeson J.V."/>
            <person name="Lyons J.B."/>
            <person name="Oniyinde I.O."/>
            <person name="Okereke N.R."/>
            <person name="Kolade O."/>
            <person name="Nnabue I."/>
            <person name="Nwadili C.O."/>
            <person name="Hribova E."/>
            <person name="Parker M."/>
            <person name="Nwogha J."/>
            <person name="Shu S."/>
            <person name="Carlson J."/>
            <person name="Kariba R."/>
            <person name="Muthemba S."/>
            <person name="Knop K."/>
            <person name="Barton G.J."/>
            <person name="Sherwood A.V."/>
            <person name="Lopez-Montes A."/>
            <person name="Asiedu R."/>
            <person name="Jamnadass R."/>
            <person name="Muchugi A."/>
            <person name="Goodstein D."/>
            <person name="Egesi C.N."/>
            <person name="Featherston J."/>
            <person name="Asfaw A."/>
            <person name="Simpson G.G."/>
            <person name="Dolezel J."/>
            <person name="Hendre P.S."/>
            <person name="Van Deynze A."/>
            <person name="Kumar P.L."/>
            <person name="Obidiegwu J.E."/>
            <person name="Bhattacharjee R."/>
            <person name="Rokhsar D.S."/>
        </authorList>
    </citation>
    <scope>NUCLEOTIDE SEQUENCE [LARGE SCALE GENOMIC DNA]</scope>
    <source>
        <strain evidence="2">cv. TDa95/00328</strain>
    </source>
</reference>